<gene>
    <name evidence="8" type="ORF">PPERSA_12559</name>
</gene>
<dbReference type="SMART" id="SM00356">
    <property type="entry name" value="ZnF_C3H1"/>
    <property type="match status" value="2"/>
</dbReference>
<dbReference type="InterPro" id="IPR036855">
    <property type="entry name" value="Znf_CCCH_sf"/>
</dbReference>
<organism evidence="8 9">
    <name type="scientific">Pseudocohnilembus persalinus</name>
    <name type="common">Ciliate</name>
    <dbReference type="NCBI Taxonomy" id="266149"/>
    <lineage>
        <taxon>Eukaryota</taxon>
        <taxon>Sar</taxon>
        <taxon>Alveolata</taxon>
        <taxon>Ciliophora</taxon>
        <taxon>Intramacronucleata</taxon>
        <taxon>Oligohymenophorea</taxon>
        <taxon>Scuticociliatia</taxon>
        <taxon>Philasterida</taxon>
        <taxon>Pseudocohnilembidae</taxon>
        <taxon>Pseudocohnilembus</taxon>
    </lineage>
</organism>
<feature type="zinc finger region" description="C3H1-type" evidence="5">
    <location>
        <begin position="76"/>
        <end position="103"/>
    </location>
</feature>
<dbReference type="GO" id="GO:0003729">
    <property type="term" value="F:mRNA binding"/>
    <property type="evidence" value="ECO:0007669"/>
    <property type="project" value="InterPro"/>
</dbReference>
<dbReference type="OMA" id="QSEYTAI"/>
<dbReference type="InParanoid" id="A0A0V0QCM8"/>
<accession>A0A0V0QCM8</accession>
<evidence type="ECO:0000256" key="1">
    <source>
        <dbReference type="ARBA" id="ARBA00022723"/>
    </source>
</evidence>
<dbReference type="Proteomes" id="UP000054937">
    <property type="component" value="Unassembled WGS sequence"/>
</dbReference>
<feature type="coiled-coil region" evidence="6">
    <location>
        <begin position="204"/>
        <end position="231"/>
    </location>
</feature>
<dbReference type="SUPFAM" id="SSF90229">
    <property type="entry name" value="CCCH zinc finger"/>
    <property type="match status" value="2"/>
</dbReference>
<keyword evidence="4 5" id="KW-0862">Zinc</keyword>
<feature type="domain" description="C3H1-type" evidence="7">
    <location>
        <begin position="14"/>
        <end position="42"/>
    </location>
</feature>
<reference evidence="8 9" key="1">
    <citation type="journal article" date="2015" name="Sci. Rep.">
        <title>Genome of the facultative scuticociliatosis pathogen Pseudocohnilembus persalinus provides insight into its virulence through horizontal gene transfer.</title>
        <authorList>
            <person name="Xiong J."/>
            <person name="Wang G."/>
            <person name="Cheng J."/>
            <person name="Tian M."/>
            <person name="Pan X."/>
            <person name="Warren A."/>
            <person name="Jiang C."/>
            <person name="Yuan D."/>
            <person name="Miao W."/>
        </authorList>
    </citation>
    <scope>NUCLEOTIDE SEQUENCE [LARGE SCALE GENOMIC DNA]</scope>
    <source>
        <strain evidence="8">36N120E</strain>
    </source>
</reference>
<dbReference type="EMBL" id="LDAU01000202">
    <property type="protein sequence ID" value="KRW99883.1"/>
    <property type="molecule type" value="Genomic_DNA"/>
</dbReference>
<dbReference type="Pfam" id="PF00642">
    <property type="entry name" value="zf-CCCH"/>
    <property type="match status" value="2"/>
</dbReference>
<evidence type="ECO:0000259" key="7">
    <source>
        <dbReference type="PROSITE" id="PS50103"/>
    </source>
</evidence>
<dbReference type="GO" id="GO:0010468">
    <property type="term" value="P:regulation of gene expression"/>
    <property type="evidence" value="ECO:0007669"/>
    <property type="project" value="UniProtKB-ARBA"/>
</dbReference>
<evidence type="ECO:0000313" key="8">
    <source>
        <dbReference type="EMBL" id="KRW99883.1"/>
    </source>
</evidence>
<dbReference type="GO" id="GO:0008270">
    <property type="term" value="F:zinc ion binding"/>
    <property type="evidence" value="ECO:0007669"/>
    <property type="project" value="UniProtKB-KW"/>
</dbReference>
<keyword evidence="6" id="KW-0175">Coiled coil</keyword>
<evidence type="ECO:0000313" key="9">
    <source>
        <dbReference type="Proteomes" id="UP000054937"/>
    </source>
</evidence>
<evidence type="ECO:0000256" key="3">
    <source>
        <dbReference type="ARBA" id="ARBA00022771"/>
    </source>
</evidence>
<proteinExistence type="predicted"/>
<feature type="domain" description="C3H1-type" evidence="7">
    <location>
        <begin position="76"/>
        <end position="103"/>
    </location>
</feature>
<dbReference type="GO" id="GO:0051252">
    <property type="term" value="P:regulation of RNA metabolic process"/>
    <property type="evidence" value="ECO:0007669"/>
    <property type="project" value="UniProtKB-ARBA"/>
</dbReference>
<dbReference type="PANTHER" id="PTHR12547">
    <property type="entry name" value="CCCH ZINC FINGER/TIS11-RELATED"/>
    <property type="match status" value="1"/>
</dbReference>
<keyword evidence="9" id="KW-1185">Reference proteome</keyword>
<dbReference type="AlphaFoldDB" id="A0A0V0QCM8"/>
<dbReference type="Gene3D" id="4.10.1000.10">
    <property type="entry name" value="Zinc finger, CCCH-type"/>
    <property type="match status" value="2"/>
</dbReference>
<keyword evidence="3 5" id="KW-0863">Zinc-finger</keyword>
<dbReference type="InterPro" id="IPR045877">
    <property type="entry name" value="ZFP36-like"/>
</dbReference>
<dbReference type="OrthoDB" id="415459at2759"/>
<evidence type="ECO:0000256" key="2">
    <source>
        <dbReference type="ARBA" id="ARBA00022737"/>
    </source>
</evidence>
<keyword evidence="1 5" id="KW-0479">Metal-binding</keyword>
<sequence>MDQQQPANQQPHTKYKTILCKHWTQTQTCSRGDSCHFAHGEQELRQETDNQPAEEKNPQQANLILQQNWNSGLPHNYKSVLCRDFSKGGCKFGDNCNYAHGQNELRKKLSYLQTIFSVNKGIQQCKQFLSQGQLYKCKEHLENLIFEEKHNMSKQQNLKLQEIQSEYTAIQELNQSNGVFFPIQACNLRLDFNLIANKIPPQQMLMYQQQLQQQIQQGQQLQQQKQEQEQC</sequence>
<dbReference type="InterPro" id="IPR000571">
    <property type="entry name" value="Znf_CCCH"/>
</dbReference>
<dbReference type="PROSITE" id="PS50103">
    <property type="entry name" value="ZF_C3H1"/>
    <property type="match status" value="2"/>
</dbReference>
<dbReference type="FunFam" id="4.10.1000.10:FF:000003">
    <property type="entry name" value="Zinc finger CCCH domain-containing protein"/>
    <property type="match status" value="2"/>
</dbReference>
<comment type="caution">
    <text evidence="8">The sequence shown here is derived from an EMBL/GenBank/DDBJ whole genome shotgun (WGS) entry which is preliminary data.</text>
</comment>
<name>A0A0V0QCM8_PSEPJ</name>
<protein>
    <recommendedName>
        <fullName evidence="7">C3H1-type domain-containing protein</fullName>
    </recommendedName>
</protein>
<feature type="zinc finger region" description="C3H1-type" evidence="5">
    <location>
        <begin position="14"/>
        <end position="42"/>
    </location>
</feature>
<keyword evidence="2" id="KW-0677">Repeat</keyword>
<evidence type="ECO:0000256" key="4">
    <source>
        <dbReference type="ARBA" id="ARBA00022833"/>
    </source>
</evidence>
<evidence type="ECO:0000256" key="6">
    <source>
        <dbReference type="SAM" id="Coils"/>
    </source>
</evidence>
<evidence type="ECO:0000256" key="5">
    <source>
        <dbReference type="PROSITE-ProRule" id="PRU00723"/>
    </source>
</evidence>